<keyword evidence="3" id="KW-1185">Reference proteome</keyword>
<accession>A0A8K0XUZ4</accession>
<gene>
    <name evidence="2" type="ORF">BXZ70DRAFT_903259</name>
</gene>
<feature type="transmembrane region" description="Helical" evidence="1">
    <location>
        <begin position="199"/>
        <end position="218"/>
    </location>
</feature>
<feature type="transmembrane region" description="Helical" evidence="1">
    <location>
        <begin position="54"/>
        <end position="74"/>
    </location>
</feature>
<feature type="transmembrane region" description="Helical" evidence="1">
    <location>
        <begin position="86"/>
        <end position="106"/>
    </location>
</feature>
<evidence type="ECO:0000256" key="1">
    <source>
        <dbReference type="SAM" id="Phobius"/>
    </source>
</evidence>
<evidence type="ECO:0000313" key="2">
    <source>
        <dbReference type="EMBL" id="KAH8107809.1"/>
    </source>
</evidence>
<comment type="caution">
    <text evidence="2">The sequence shown here is derived from an EMBL/GenBank/DDBJ whole genome shotgun (WGS) entry which is preliminary data.</text>
</comment>
<protein>
    <submittedName>
        <fullName evidence="2">Uncharacterized protein</fullName>
    </submittedName>
</protein>
<sequence length="307" mass="35077">MVDWNSPAVLQAEGTAFLRLQHVMAGWYFWEYVVSFNFDWKFFSGRQRFRWPMIFYFAGRYCLLFAIIGLLIALDVTEEVRCRPLFGFLQFAGNASVGLASINLAIRTMAIWAQRLSIVIPLVVLILGHWSLIFQGVIVQTQWVPGNGCVIISTRSTILSAMFIYSVVLDFIVLVLAAWKLYDRRGHSQIGKLLFHDGLIYFTVAFFSNIVATTFMLLNLNSVMSSMFNVVACRVVRRLFKFSQRTPEIYTGIKIEDSQDASPHGRVPSRSIAFAVHPTDITMQRVQIHMTTETDTTECENKRTSRV</sequence>
<organism evidence="2 3">
    <name type="scientific">Cristinia sonorae</name>
    <dbReference type="NCBI Taxonomy" id="1940300"/>
    <lineage>
        <taxon>Eukaryota</taxon>
        <taxon>Fungi</taxon>
        <taxon>Dikarya</taxon>
        <taxon>Basidiomycota</taxon>
        <taxon>Agaricomycotina</taxon>
        <taxon>Agaricomycetes</taxon>
        <taxon>Agaricomycetidae</taxon>
        <taxon>Agaricales</taxon>
        <taxon>Pleurotineae</taxon>
        <taxon>Stephanosporaceae</taxon>
        <taxon>Cristinia</taxon>
    </lineage>
</organism>
<dbReference type="OrthoDB" id="3197626at2759"/>
<dbReference type="EMBL" id="JAEVFJ010000001">
    <property type="protein sequence ID" value="KAH8107809.1"/>
    <property type="molecule type" value="Genomic_DNA"/>
</dbReference>
<feature type="transmembrane region" description="Helical" evidence="1">
    <location>
        <begin position="118"/>
        <end position="138"/>
    </location>
</feature>
<keyword evidence="1" id="KW-0472">Membrane</keyword>
<evidence type="ECO:0000313" key="3">
    <source>
        <dbReference type="Proteomes" id="UP000813824"/>
    </source>
</evidence>
<feature type="transmembrane region" description="Helical" evidence="1">
    <location>
        <begin position="158"/>
        <end position="179"/>
    </location>
</feature>
<proteinExistence type="predicted"/>
<dbReference type="Proteomes" id="UP000813824">
    <property type="component" value="Unassembled WGS sequence"/>
</dbReference>
<name>A0A8K0XUZ4_9AGAR</name>
<keyword evidence="1" id="KW-1133">Transmembrane helix</keyword>
<dbReference type="AlphaFoldDB" id="A0A8K0XUZ4"/>
<reference evidence="2" key="1">
    <citation type="journal article" date="2021" name="New Phytol.">
        <title>Evolutionary innovations through gain and loss of genes in the ectomycorrhizal Boletales.</title>
        <authorList>
            <person name="Wu G."/>
            <person name="Miyauchi S."/>
            <person name="Morin E."/>
            <person name="Kuo A."/>
            <person name="Drula E."/>
            <person name="Varga T."/>
            <person name="Kohler A."/>
            <person name="Feng B."/>
            <person name="Cao Y."/>
            <person name="Lipzen A."/>
            <person name="Daum C."/>
            <person name="Hundley H."/>
            <person name="Pangilinan J."/>
            <person name="Johnson J."/>
            <person name="Barry K."/>
            <person name="LaButti K."/>
            <person name="Ng V."/>
            <person name="Ahrendt S."/>
            <person name="Min B."/>
            <person name="Choi I.G."/>
            <person name="Park H."/>
            <person name="Plett J.M."/>
            <person name="Magnuson J."/>
            <person name="Spatafora J.W."/>
            <person name="Nagy L.G."/>
            <person name="Henrissat B."/>
            <person name="Grigoriev I.V."/>
            <person name="Yang Z.L."/>
            <person name="Xu J."/>
            <person name="Martin F.M."/>
        </authorList>
    </citation>
    <scope>NUCLEOTIDE SEQUENCE</scope>
    <source>
        <strain evidence="2">KKN 215</strain>
    </source>
</reference>
<keyword evidence="1" id="KW-0812">Transmembrane</keyword>